<evidence type="ECO:0000313" key="8">
    <source>
        <dbReference type="EMBL" id="SOE52628.1"/>
    </source>
</evidence>
<dbReference type="InterPro" id="IPR006139">
    <property type="entry name" value="D-isomer_2_OHA_DH_cat_dom"/>
</dbReference>
<evidence type="ECO:0000313" key="9">
    <source>
        <dbReference type="Proteomes" id="UP000078558"/>
    </source>
</evidence>
<dbReference type="EMBL" id="FLRC01000044">
    <property type="protein sequence ID" value="SBT27005.1"/>
    <property type="molecule type" value="Genomic_DNA"/>
</dbReference>
<keyword evidence="1" id="KW-0521">NADP</keyword>
<dbReference type="Pfam" id="PF02826">
    <property type="entry name" value="2-Hacid_dh_C"/>
    <property type="match status" value="1"/>
</dbReference>
<dbReference type="InterPro" id="IPR036291">
    <property type="entry name" value="NAD(P)-bd_dom_sf"/>
</dbReference>
<feature type="domain" description="D-isomer specific 2-hydroxyacid dehydrogenase NAD-binding" evidence="6">
    <location>
        <begin position="108"/>
        <end position="279"/>
    </location>
</feature>
<protein>
    <submittedName>
        <fullName evidence="7">D-3-phosphoglycerate dehydrogenase</fullName>
        <ecNumber evidence="7">1.1.1.95</ecNumber>
    </submittedName>
</protein>
<dbReference type="InterPro" id="IPR050223">
    <property type="entry name" value="D-isomer_2-hydroxyacid_DH"/>
</dbReference>
<keyword evidence="2 4" id="KW-0560">Oxidoreductase</keyword>
<dbReference type="Pfam" id="PF00389">
    <property type="entry name" value="2-Hacid_dh"/>
    <property type="match status" value="1"/>
</dbReference>
<dbReference type="GO" id="GO:0005829">
    <property type="term" value="C:cytosol"/>
    <property type="evidence" value="ECO:0007669"/>
    <property type="project" value="TreeGrafter"/>
</dbReference>
<dbReference type="GO" id="GO:0051287">
    <property type="term" value="F:NAD binding"/>
    <property type="evidence" value="ECO:0007669"/>
    <property type="project" value="InterPro"/>
</dbReference>
<dbReference type="FunFam" id="3.40.50.720:FF:000213">
    <property type="entry name" value="Putative 2-hydroxyacid dehydrogenase"/>
    <property type="match status" value="1"/>
</dbReference>
<dbReference type="GO" id="GO:0016618">
    <property type="term" value="F:hydroxypyruvate reductase [NAD(P)H] activity"/>
    <property type="evidence" value="ECO:0007669"/>
    <property type="project" value="TreeGrafter"/>
</dbReference>
<sequence>MKPILFIRTLVSEAHRARIAEHFDVLYATSAEDIARTLAESGPRIRAVLTTGLMGLTAAQIDAMPNLEVVCALGVGYENIDVAHARQRGIVLANGAGTNDACVADHAFALLLATVRKVLPLDRHTREGGWRATVDMPPGLTGKRLGILGLGAIGRQIARRATAFDMEVGYHSRRARDDAAYPYFSDILSLAQWSDILVLAAPGGPATHHMVNAQVLDALGPQGYVINVARGSVIDTEALASALRERRIAGAGLDVYESEPDAPETLLGFDTLVLTPHVGGWSPEAVNNSVQRFLDNTLGHFAGRGVVSAIPA</sequence>
<feature type="domain" description="D-isomer specific 2-hydroxyacid dehydrogenase catalytic" evidence="5">
    <location>
        <begin position="7"/>
        <end position="305"/>
    </location>
</feature>
<dbReference type="InterPro" id="IPR006140">
    <property type="entry name" value="D-isomer_DH_NAD-bd"/>
</dbReference>
<evidence type="ECO:0000259" key="6">
    <source>
        <dbReference type="Pfam" id="PF02826"/>
    </source>
</evidence>
<dbReference type="SUPFAM" id="SSF51735">
    <property type="entry name" value="NAD(P)-binding Rossmann-fold domains"/>
    <property type="match status" value="1"/>
</dbReference>
<dbReference type="CDD" id="cd12156">
    <property type="entry name" value="HPPR"/>
    <property type="match status" value="1"/>
</dbReference>
<reference evidence="8 9" key="2">
    <citation type="submission" date="2017-08" db="EMBL/GenBank/DDBJ databases">
        <authorList>
            <person name="de Groot N.N."/>
        </authorList>
    </citation>
    <scope>NUCLEOTIDE SEQUENCE [LARGE SCALE GENOMIC DNA]</scope>
    <source>
        <strain evidence="8">Orrdi1</strain>
    </source>
</reference>
<proteinExistence type="inferred from homology"/>
<evidence type="ECO:0000256" key="1">
    <source>
        <dbReference type="ARBA" id="ARBA00022857"/>
    </source>
</evidence>
<gene>
    <name evidence="7" type="ORF">ODI_01130</name>
    <name evidence="8" type="ORF">ODI_R4353</name>
</gene>
<keyword evidence="3" id="KW-0520">NAD</keyword>
<evidence type="ECO:0000313" key="7">
    <source>
        <dbReference type="EMBL" id="SBT27005.1"/>
    </source>
</evidence>
<evidence type="ECO:0000256" key="4">
    <source>
        <dbReference type="RuleBase" id="RU003719"/>
    </source>
</evidence>
<keyword evidence="9" id="KW-1185">Reference proteome</keyword>
<dbReference type="GO" id="GO:0004617">
    <property type="term" value="F:phosphoglycerate dehydrogenase activity"/>
    <property type="evidence" value="ECO:0007669"/>
    <property type="project" value="UniProtKB-EC"/>
</dbReference>
<accession>A0A1C3K6I8</accession>
<dbReference type="PROSITE" id="PS00065">
    <property type="entry name" value="D_2_HYDROXYACID_DH_1"/>
    <property type="match status" value="1"/>
</dbReference>
<dbReference type="EMBL" id="LT907988">
    <property type="protein sequence ID" value="SOE52628.1"/>
    <property type="molecule type" value="Genomic_DNA"/>
</dbReference>
<dbReference type="AlphaFoldDB" id="A0A1C3K6I8"/>
<dbReference type="OrthoDB" id="9805416at2"/>
<dbReference type="SUPFAM" id="SSF52283">
    <property type="entry name" value="Formate/glycerate dehydrogenase catalytic domain-like"/>
    <property type="match status" value="1"/>
</dbReference>
<comment type="similarity">
    <text evidence="4">Belongs to the D-isomer specific 2-hydroxyacid dehydrogenase family.</text>
</comment>
<organism evidence="7 9">
    <name type="scientific">Orrella dioscoreae</name>
    <dbReference type="NCBI Taxonomy" id="1851544"/>
    <lineage>
        <taxon>Bacteria</taxon>
        <taxon>Pseudomonadati</taxon>
        <taxon>Pseudomonadota</taxon>
        <taxon>Betaproteobacteria</taxon>
        <taxon>Burkholderiales</taxon>
        <taxon>Alcaligenaceae</taxon>
        <taxon>Orrella</taxon>
    </lineage>
</organism>
<dbReference type="PANTHER" id="PTHR10996:SF178">
    <property type="entry name" value="2-HYDROXYACID DEHYDROGENASE YGL185C-RELATED"/>
    <property type="match status" value="1"/>
</dbReference>
<reference evidence="7 9" key="1">
    <citation type="submission" date="2016-06" db="EMBL/GenBank/DDBJ databases">
        <authorList>
            <person name="Kjaerup R.B."/>
            <person name="Dalgaard T.S."/>
            <person name="Juul-Madsen H.R."/>
        </authorList>
    </citation>
    <scope>NUCLEOTIDE SEQUENCE [LARGE SCALE GENOMIC DNA]</scope>
    <source>
        <strain evidence="7">Orrdi1</strain>
    </source>
</reference>
<dbReference type="Gene3D" id="3.40.50.720">
    <property type="entry name" value="NAD(P)-binding Rossmann-like Domain"/>
    <property type="match status" value="2"/>
</dbReference>
<dbReference type="RefSeq" id="WP_067757734.1">
    <property type="nucleotide sequence ID" value="NZ_LT907988.1"/>
</dbReference>
<dbReference type="InterPro" id="IPR029752">
    <property type="entry name" value="D-isomer_DH_CS1"/>
</dbReference>
<evidence type="ECO:0000256" key="2">
    <source>
        <dbReference type="ARBA" id="ARBA00023002"/>
    </source>
</evidence>
<dbReference type="KEGG" id="odi:ODI_R4353"/>
<evidence type="ECO:0000259" key="5">
    <source>
        <dbReference type="Pfam" id="PF00389"/>
    </source>
</evidence>
<dbReference type="EC" id="1.1.1.95" evidence="7"/>
<evidence type="ECO:0000256" key="3">
    <source>
        <dbReference type="ARBA" id="ARBA00023027"/>
    </source>
</evidence>
<dbReference type="GO" id="GO:0030267">
    <property type="term" value="F:glyoxylate reductase (NADPH) activity"/>
    <property type="evidence" value="ECO:0007669"/>
    <property type="project" value="TreeGrafter"/>
</dbReference>
<dbReference type="Proteomes" id="UP000078558">
    <property type="component" value="Chromosome I"/>
</dbReference>
<dbReference type="PANTHER" id="PTHR10996">
    <property type="entry name" value="2-HYDROXYACID DEHYDROGENASE-RELATED"/>
    <property type="match status" value="1"/>
</dbReference>
<name>A0A1C3K6I8_9BURK</name>